<dbReference type="EC" id="1.1.99.2" evidence="7"/>
<comment type="cofactor">
    <cofactor evidence="1">
        <name>FAD</name>
        <dbReference type="ChEBI" id="CHEBI:57692"/>
    </cofactor>
</comment>
<keyword evidence="4" id="KW-0560">Oxidoreductase</keyword>
<sequence length="398" mass="44208">MPYKSFLRFHGNVKPVWSGIQQAASSSKIDGFKYKFDIVVVGGGIVGCATAREVAERYPKLKVAVVEKEDQVAVHQSSRNSGVIHAGIYYTPGSLKAKLCVHGLRLVYDYLDKKRLPYKKCGKLIVAVEHSELPRLQLLYERGKQNGTPDIKIVDGSDIPTYEPYCKGLKAIWSPHTGIVDWAVVTKQLSKDLIESGGQVITNFCVDKFELNEQLSVSKSSDAFPLSLFSRDQVPHPGLPFLGVHFSSRMNGDVLLGPNAVLAFRREGYGYLDFKINEFFETVGYRGLQKLAVKHFAYGLSEFYRSIFIRVQVKQLQRYIPSLSYSDVTRGLTGVRAQALDREGSLVDDFVFDCGSGDLSRRILHTRNAPSPAATSSLSIAKLIVDKAAEVFCLQNGK</sequence>
<protein>
    <recommendedName>
        <fullName evidence="8">L-2-hydroxyglutarate dehydrogenase, mitochondrial</fullName>
        <ecNumber evidence="7">1.1.99.2</ecNumber>
    </recommendedName>
</protein>
<evidence type="ECO:0000313" key="10">
    <source>
        <dbReference type="EMBL" id="CDW54204.1"/>
    </source>
</evidence>
<keyword evidence="2" id="KW-0285">Flavoprotein</keyword>
<evidence type="ECO:0000256" key="7">
    <source>
        <dbReference type="ARBA" id="ARBA00038878"/>
    </source>
</evidence>
<evidence type="ECO:0000256" key="2">
    <source>
        <dbReference type="ARBA" id="ARBA00022630"/>
    </source>
</evidence>
<reference evidence="10" key="1">
    <citation type="submission" date="2014-01" db="EMBL/GenBank/DDBJ databases">
        <authorList>
            <person name="Aslett M."/>
        </authorList>
    </citation>
    <scope>NUCLEOTIDE SEQUENCE</scope>
</reference>
<accession>A0A077Z2Z6</accession>
<keyword evidence="11" id="KW-1185">Reference proteome</keyword>
<organism evidence="10 11">
    <name type="scientific">Trichuris trichiura</name>
    <name type="common">Whipworm</name>
    <name type="synonym">Trichocephalus trichiurus</name>
    <dbReference type="NCBI Taxonomy" id="36087"/>
    <lineage>
        <taxon>Eukaryota</taxon>
        <taxon>Metazoa</taxon>
        <taxon>Ecdysozoa</taxon>
        <taxon>Nematoda</taxon>
        <taxon>Enoplea</taxon>
        <taxon>Dorylaimia</taxon>
        <taxon>Trichinellida</taxon>
        <taxon>Trichuridae</taxon>
        <taxon>Trichuris</taxon>
    </lineage>
</organism>
<name>A0A077Z2Z6_TRITR</name>
<keyword evidence="3" id="KW-0274">FAD</keyword>
<gene>
    <name evidence="10" type="ORF">TTRE_0000247401</name>
</gene>
<evidence type="ECO:0000256" key="5">
    <source>
        <dbReference type="ARBA" id="ARBA00036066"/>
    </source>
</evidence>
<comment type="catalytic activity">
    <reaction evidence="5">
        <text>(S)-2-hydroxyglutarate + A = 2-oxoglutarate + AH2</text>
        <dbReference type="Rhea" id="RHEA:21252"/>
        <dbReference type="ChEBI" id="CHEBI:13193"/>
        <dbReference type="ChEBI" id="CHEBI:16782"/>
        <dbReference type="ChEBI" id="CHEBI:16810"/>
        <dbReference type="ChEBI" id="CHEBI:17499"/>
        <dbReference type="EC" id="1.1.99.2"/>
    </reaction>
</comment>
<reference evidence="10" key="2">
    <citation type="submission" date="2014-03" db="EMBL/GenBank/DDBJ databases">
        <title>The whipworm genome and dual-species transcriptomics of an intimate host-pathogen interaction.</title>
        <authorList>
            <person name="Foth B.J."/>
            <person name="Tsai I.J."/>
            <person name="Reid A.J."/>
            <person name="Bancroft A.J."/>
            <person name="Nichol S."/>
            <person name="Tracey A."/>
            <person name="Holroyd N."/>
            <person name="Cotton J.A."/>
            <person name="Stanley E.J."/>
            <person name="Zarowiecki M."/>
            <person name="Liu J.Z."/>
            <person name="Huckvale T."/>
            <person name="Cooper P.J."/>
            <person name="Grencis R.K."/>
            <person name="Berriman M."/>
        </authorList>
    </citation>
    <scope>NUCLEOTIDE SEQUENCE [LARGE SCALE GENOMIC DNA]</scope>
</reference>
<dbReference type="SUPFAM" id="SSF51905">
    <property type="entry name" value="FAD/NAD(P)-binding domain"/>
    <property type="match status" value="1"/>
</dbReference>
<dbReference type="EMBL" id="HG805884">
    <property type="protein sequence ID" value="CDW54204.1"/>
    <property type="molecule type" value="Genomic_DNA"/>
</dbReference>
<dbReference type="PANTHER" id="PTHR43104:SF2">
    <property type="entry name" value="L-2-HYDROXYGLUTARATE DEHYDROGENASE, MITOCHONDRIAL"/>
    <property type="match status" value="1"/>
</dbReference>
<evidence type="ECO:0000256" key="3">
    <source>
        <dbReference type="ARBA" id="ARBA00022827"/>
    </source>
</evidence>
<feature type="domain" description="FAD dependent oxidoreductase" evidence="9">
    <location>
        <begin position="37"/>
        <end position="211"/>
    </location>
</feature>
<evidence type="ECO:0000313" key="11">
    <source>
        <dbReference type="Proteomes" id="UP000030665"/>
    </source>
</evidence>
<evidence type="ECO:0000259" key="9">
    <source>
        <dbReference type="Pfam" id="PF01266"/>
    </source>
</evidence>
<evidence type="ECO:0000256" key="1">
    <source>
        <dbReference type="ARBA" id="ARBA00001974"/>
    </source>
</evidence>
<evidence type="ECO:0000256" key="4">
    <source>
        <dbReference type="ARBA" id="ARBA00023002"/>
    </source>
</evidence>
<dbReference type="Proteomes" id="UP000030665">
    <property type="component" value="Unassembled WGS sequence"/>
</dbReference>
<evidence type="ECO:0000256" key="8">
    <source>
        <dbReference type="ARBA" id="ARBA00041137"/>
    </source>
</evidence>
<dbReference type="GO" id="GO:0047545">
    <property type="term" value="F:(S)-2-hydroxyglutarate dehydrogenase activity"/>
    <property type="evidence" value="ECO:0007669"/>
    <property type="project" value="UniProtKB-EC"/>
</dbReference>
<dbReference type="Gene3D" id="3.30.9.10">
    <property type="entry name" value="D-Amino Acid Oxidase, subunit A, domain 2"/>
    <property type="match status" value="2"/>
</dbReference>
<dbReference type="InterPro" id="IPR006076">
    <property type="entry name" value="FAD-dep_OxRdtase"/>
</dbReference>
<dbReference type="OrthoDB" id="498204at2759"/>
<dbReference type="Gene3D" id="3.50.50.60">
    <property type="entry name" value="FAD/NAD(P)-binding domain"/>
    <property type="match status" value="1"/>
</dbReference>
<proteinExistence type="inferred from homology"/>
<dbReference type="AlphaFoldDB" id="A0A077Z2Z6"/>
<dbReference type="STRING" id="36087.A0A077Z2Z6"/>
<dbReference type="InterPro" id="IPR036188">
    <property type="entry name" value="FAD/NAD-bd_sf"/>
</dbReference>
<dbReference type="Pfam" id="PF01266">
    <property type="entry name" value="DAO"/>
    <property type="match status" value="1"/>
</dbReference>
<dbReference type="PANTHER" id="PTHR43104">
    <property type="entry name" value="L-2-HYDROXYGLUTARATE DEHYDROGENASE, MITOCHONDRIAL"/>
    <property type="match status" value="1"/>
</dbReference>
<evidence type="ECO:0000256" key="6">
    <source>
        <dbReference type="ARBA" id="ARBA00037941"/>
    </source>
</evidence>
<comment type="similarity">
    <text evidence="6">Belongs to the L2HGDH family.</text>
</comment>